<dbReference type="InterPro" id="IPR029063">
    <property type="entry name" value="SAM-dependent_MTases_sf"/>
</dbReference>
<dbReference type="PANTHER" id="PTHR43317">
    <property type="entry name" value="THERMOSPERMINE SYNTHASE ACAULIS5"/>
    <property type="match status" value="1"/>
</dbReference>
<keyword evidence="11" id="KW-1185">Reference proteome</keyword>
<keyword evidence="3 7" id="KW-0808">Transferase</keyword>
<dbReference type="Pfam" id="PF17284">
    <property type="entry name" value="Spermine_synt_N"/>
    <property type="match status" value="1"/>
</dbReference>
<dbReference type="Proteomes" id="UP000009047">
    <property type="component" value="Chromosome"/>
</dbReference>
<evidence type="ECO:0000256" key="2">
    <source>
        <dbReference type="ARBA" id="ARBA00022490"/>
    </source>
</evidence>
<dbReference type="InterPro" id="IPR030373">
    <property type="entry name" value="PABS_CS"/>
</dbReference>
<feature type="binding site" evidence="7">
    <location>
        <position position="111"/>
    </location>
    <ligand>
        <name>S-methyl-5'-thioadenosine</name>
        <dbReference type="ChEBI" id="CHEBI:17509"/>
    </ligand>
</feature>
<keyword evidence="4 7" id="KW-0745">Spermidine biosynthesis</keyword>
<keyword evidence="2" id="KW-0963">Cytoplasm</keyword>
<keyword evidence="5 7" id="KW-0620">Polyamine biosynthesis</keyword>
<feature type="binding site" evidence="7">
    <location>
        <position position="36"/>
    </location>
    <ligand>
        <name>S-methyl-5'-thioadenosine</name>
        <dbReference type="ChEBI" id="CHEBI:17509"/>
    </ligand>
</feature>
<accession>E1QEH0</accession>
<evidence type="ECO:0000313" key="10">
    <source>
        <dbReference type="EMBL" id="ADK83956.1"/>
    </source>
</evidence>
<evidence type="ECO:0000256" key="5">
    <source>
        <dbReference type="ARBA" id="ARBA00023115"/>
    </source>
</evidence>
<dbReference type="HAMAP" id="MF_00198">
    <property type="entry name" value="Spermidine_synth"/>
    <property type="match status" value="1"/>
</dbReference>
<dbReference type="RefSeq" id="WP_013257411.1">
    <property type="nucleotide sequence ID" value="NC_014365.1"/>
</dbReference>
<dbReference type="SUPFAM" id="SSF53335">
    <property type="entry name" value="S-adenosyl-L-methionine-dependent methyltransferases"/>
    <property type="match status" value="1"/>
</dbReference>
<dbReference type="STRING" id="644282.Deba_0584"/>
<name>E1QEH0_DESB2</name>
<dbReference type="AlphaFoldDB" id="E1QEH0"/>
<evidence type="ECO:0000256" key="6">
    <source>
        <dbReference type="ARBA" id="ARBA00048874"/>
    </source>
</evidence>
<dbReference type="CDD" id="cd02440">
    <property type="entry name" value="AdoMet_MTases"/>
    <property type="match status" value="1"/>
</dbReference>
<dbReference type="HOGENOM" id="CLU_048199_0_1_7"/>
<dbReference type="PROSITE" id="PS51006">
    <property type="entry name" value="PABS_2"/>
    <property type="match status" value="1"/>
</dbReference>
<feature type="binding site" evidence="7">
    <location>
        <begin position="143"/>
        <end position="144"/>
    </location>
    <ligand>
        <name>S-methyl-5'-thioadenosine</name>
        <dbReference type="ChEBI" id="CHEBI:17509"/>
    </ligand>
</feature>
<dbReference type="EMBL" id="CP002085">
    <property type="protein sequence ID" value="ADK83956.1"/>
    <property type="molecule type" value="Genomic_DNA"/>
</dbReference>
<evidence type="ECO:0000256" key="8">
    <source>
        <dbReference type="PROSITE-ProRule" id="PRU00354"/>
    </source>
</evidence>
<dbReference type="InterPro" id="IPR001045">
    <property type="entry name" value="Spermi_synthase"/>
</dbReference>
<dbReference type="GO" id="GO:0010487">
    <property type="term" value="F:thermospermine synthase activity"/>
    <property type="evidence" value="ECO:0007669"/>
    <property type="project" value="UniProtKB-EC"/>
</dbReference>
<comment type="catalytic activity">
    <reaction evidence="6">
        <text>S-adenosyl 3-(methylsulfanyl)propylamine + spermidine = thermospermine + S-methyl-5'-thioadenosine + H(+)</text>
        <dbReference type="Rhea" id="RHEA:30515"/>
        <dbReference type="ChEBI" id="CHEBI:15378"/>
        <dbReference type="ChEBI" id="CHEBI:17509"/>
        <dbReference type="ChEBI" id="CHEBI:57443"/>
        <dbReference type="ChEBI" id="CHEBI:57834"/>
        <dbReference type="ChEBI" id="CHEBI:59903"/>
        <dbReference type="EC" id="2.5.1.79"/>
    </reaction>
</comment>
<dbReference type="FunFam" id="3.40.50.150:FF:000088">
    <property type="entry name" value="Polyamine aminopropyltransferase"/>
    <property type="match status" value="1"/>
</dbReference>
<comment type="similarity">
    <text evidence="1 7">Belongs to the spermidine/spermine synthase family.</text>
</comment>
<evidence type="ECO:0000259" key="9">
    <source>
        <dbReference type="PROSITE" id="PS51006"/>
    </source>
</evidence>
<comment type="function">
    <text evidence="7">Catalyzes the irreversible transfer of a propylamine group from the amino donor S-adenosylmethioninamine (decarboxy-AdoMet) to putrescine (1,4-diaminobutane) to yield spermidine.</text>
</comment>
<dbReference type="EC" id="2.5.1.16" evidence="7"/>
<proteinExistence type="inferred from homology"/>
<dbReference type="InterPro" id="IPR030374">
    <property type="entry name" value="PABS"/>
</dbReference>
<comment type="caution">
    <text evidence="7">Lacks conserved residue(s) required for the propagation of feature annotation.</text>
</comment>
<dbReference type="InterPro" id="IPR035246">
    <property type="entry name" value="Spermidine_synt_N"/>
</dbReference>
<evidence type="ECO:0000256" key="7">
    <source>
        <dbReference type="HAMAP-Rule" id="MF_00198"/>
    </source>
</evidence>
<dbReference type="eggNOG" id="COG0421">
    <property type="taxonomic scope" value="Bacteria"/>
</dbReference>
<feature type="domain" description="PABS" evidence="9">
    <location>
        <begin position="7"/>
        <end position="243"/>
    </location>
</feature>
<evidence type="ECO:0000256" key="1">
    <source>
        <dbReference type="ARBA" id="ARBA00007867"/>
    </source>
</evidence>
<feature type="active site" description="Proton acceptor" evidence="7 8">
    <location>
        <position position="161"/>
    </location>
</feature>
<dbReference type="Gene3D" id="3.40.50.150">
    <property type="entry name" value="Vaccinia Virus protein VP39"/>
    <property type="match status" value="1"/>
</dbReference>
<dbReference type="UniPathway" id="UPA00248">
    <property type="reaction ID" value="UER00314"/>
</dbReference>
<dbReference type="GO" id="GO:0004766">
    <property type="term" value="F:spermidine synthase activity"/>
    <property type="evidence" value="ECO:0007669"/>
    <property type="project" value="UniProtKB-UniRule"/>
</dbReference>
<dbReference type="Pfam" id="PF01564">
    <property type="entry name" value="Spermine_synth"/>
    <property type="match status" value="1"/>
</dbReference>
<sequence>MSGAETSIWVTEVITDWDVYHHGVSEVIAHEKTKYQEMYVVHSPSFGRALVLDGKWQSSQADEFLYHEPLVQPAMIAHGAPKKVLILGGGEGATIRETLRWKSVERVVMVDIDQPVVEACREHMEVMHQGAWDDPRLELVFDDAWKYLEDTREAWDVIISDLTDPLEEGPSFKLFTREFYEMARQTLAPGGKMVIQAGPVSPVELAPHARMVKTLAAVFTHTRSYCSHTPSYGRPWGFVLCSQEPLDTRPEPQAVDELLGRMLQSELKLIDGQTLLGMLQTPKHIRQAVERTDVIYTLAAPPRFGQEGR</sequence>
<evidence type="ECO:0000256" key="4">
    <source>
        <dbReference type="ARBA" id="ARBA00023066"/>
    </source>
</evidence>
<dbReference type="Gene3D" id="2.30.140.10">
    <property type="entry name" value="Spermidine synthase, tetramerisation domain"/>
    <property type="match status" value="1"/>
</dbReference>
<feature type="binding site" evidence="7">
    <location>
        <position position="67"/>
    </location>
    <ligand>
        <name>spermidine</name>
        <dbReference type="ChEBI" id="CHEBI:57834"/>
    </ligand>
</feature>
<comment type="pathway">
    <text evidence="7">Amine and polyamine biosynthesis; spermidine biosynthesis; spermidine from putrescine: step 1/1.</text>
</comment>
<comment type="catalytic activity">
    <reaction evidence="7">
        <text>S-adenosyl 3-(methylsulfanyl)propylamine + putrescine = S-methyl-5'-thioadenosine + spermidine + H(+)</text>
        <dbReference type="Rhea" id="RHEA:12721"/>
        <dbReference type="ChEBI" id="CHEBI:15378"/>
        <dbReference type="ChEBI" id="CHEBI:17509"/>
        <dbReference type="ChEBI" id="CHEBI:57443"/>
        <dbReference type="ChEBI" id="CHEBI:57834"/>
        <dbReference type="ChEBI" id="CHEBI:326268"/>
        <dbReference type="EC" id="2.5.1.16"/>
    </reaction>
</comment>
<feature type="binding site" evidence="7">
    <location>
        <position position="170"/>
    </location>
    <ligand>
        <name>S-methyl-5'-thioadenosine</name>
        <dbReference type="ChEBI" id="CHEBI:17509"/>
    </ligand>
</feature>
<dbReference type="InterPro" id="IPR037163">
    <property type="entry name" value="Spermidine_synt_N_sf"/>
</dbReference>
<dbReference type="GO" id="GO:0008295">
    <property type="term" value="P:spermidine biosynthetic process"/>
    <property type="evidence" value="ECO:0007669"/>
    <property type="project" value="UniProtKB-UniRule"/>
</dbReference>
<feature type="binding site" evidence="7">
    <location>
        <position position="91"/>
    </location>
    <ligand>
        <name>spermidine</name>
        <dbReference type="ChEBI" id="CHEBI:57834"/>
    </ligand>
</feature>
<evidence type="ECO:0000256" key="3">
    <source>
        <dbReference type="ARBA" id="ARBA00022679"/>
    </source>
</evidence>
<dbReference type="PANTHER" id="PTHR43317:SF1">
    <property type="entry name" value="THERMOSPERMINE SYNTHASE ACAULIS5"/>
    <property type="match status" value="1"/>
</dbReference>
<dbReference type="PROSITE" id="PS01330">
    <property type="entry name" value="PABS_1"/>
    <property type="match status" value="1"/>
</dbReference>
<protein>
    <recommendedName>
        <fullName evidence="7">Polyamine aminopropyltransferase</fullName>
    </recommendedName>
    <alternativeName>
        <fullName evidence="7">Putrescine aminopropyltransferase</fullName>
        <shortName evidence="7">PAPT</shortName>
    </alternativeName>
    <alternativeName>
        <fullName evidence="7">Spermidine synthase</fullName>
        <shortName evidence="7">SPDS</shortName>
        <shortName evidence="7">SPDSY</shortName>
        <ecNumber evidence="7">2.5.1.16</ecNumber>
    </alternativeName>
</protein>
<organism evidence="10 11">
    <name type="scientific">Desulfarculus baarsii (strain ATCC 33931 / DSM 2075 / LMG 7858 / VKM B-1802 / 2st14)</name>
    <dbReference type="NCBI Taxonomy" id="644282"/>
    <lineage>
        <taxon>Bacteria</taxon>
        <taxon>Pseudomonadati</taxon>
        <taxon>Thermodesulfobacteriota</taxon>
        <taxon>Desulfarculia</taxon>
        <taxon>Desulfarculales</taxon>
        <taxon>Desulfarculaceae</taxon>
        <taxon>Desulfarculus</taxon>
    </lineage>
</organism>
<gene>
    <name evidence="7" type="primary">speE</name>
    <name evidence="10" type="ordered locus">Deba_0584</name>
</gene>
<dbReference type="OrthoDB" id="9793120at2"/>
<reference evidence="10 11" key="1">
    <citation type="journal article" date="2010" name="Stand. Genomic Sci.">
        <title>Complete genome sequence of Desulfarculus baarsii type strain (2st14).</title>
        <authorList>
            <person name="Sun H."/>
            <person name="Spring S."/>
            <person name="Lapidus A."/>
            <person name="Davenport K."/>
            <person name="Del Rio T.G."/>
            <person name="Tice H."/>
            <person name="Nolan M."/>
            <person name="Copeland A."/>
            <person name="Cheng J.F."/>
            <person name="Lucas S."/>
            <person name="Tapia R."/>
            <person name="Goodwin L."/>
            <person name="Pitluck S."/>
            <person name="Ivanova N."/>
            <person name="Pagani I."/>
            <person name="Mavromatis K."/>
            <person name="Ovchinnikova G."/>
            <person name="Pati A."/>
            <person name="Chen A."/>
            <person name="Palaniappan K."/>
            <person name="Hauser L."/>
            <person name="Chang Y.J."/>
            <person name="Jeffries C.D."/>
            <person name="Detter J.C."/>
            <person name="Han C."/>
            <person name="Rohde M."/>
            <person name="Brambilla E."/>
            <person name="Goker M."/>
            <person name="Woyke T."/>
            <person name="Bristow J."/>
            <person name="Eisen J.A."/>
            <person name="Markowitz V."/>
            <person name="Hugenholtz P."/>
            <person name="Kyrpides N.C."/>
            <person name="Klenk H.P."/>
            <person name="Land M."/>
        </authorList>
    </citation>
    <scope>NUCLEOTIDE SEQUENCE [LARGE SCALE GENOMIC DNA]</scope>
    <source>
        <strain evidence="11">ATCC 33931 / DSM 2075 / LMG 7858 / VKM B-1802 / 2st14</strain>
    </source>
</reference>
<comment type="subunit">
    <text evidence="7">Homodimer or homotetramer.</text>
</comment>
<evidence type="ECO:0000313" key="11">
    <source>
        <dbReference type="Proteomes" id="UP000009047"/>
    </source>
</evidence>
<dbReference type="KEGG" id="dbr:Deba_0584"/>